<dbReference type="GO" id="GO:0022857">
    <property type="term" value="F:transmembrane transporter activity"/>
    <property type="evidence" value="ECO:0007669"/>
    <property type="project" value="TreeGrafter"/>
</dbReference>
<feature type="domain" description="TRAP C4-dicarboxylate transport system permease DctM subunit" evidence="8">
    <location>
        <begin position="5"/>
        <end position="415"/>
    </location>
</feature>
<keyword evidence="6 7" id="KW-0472">Membrane</keyword>
<feature type="transmembrane region" description="Helical" evidence="7">
    <location>
        <begin position="240"/>
        <end position="259"/>
    </location>
</feature>
<feature type="transmembrane region" description="Helical" evidence="7">
    <location>
        <begin position="372"/>
        <end position="392"/>
    </location>
</feature>
<evidence type="ECO:0000256" key="7">
    <source>
        <dbReference type="SAM" id="Phobius"/>
    </source>
</evidence>
<feature type="transmembrane region" description="Helical" evidence="7">
    <location>
        <begin position="399"/>
        <end position="419"/>
    </location>
</feature>
<evidence type="ECO:0000256" key="3">
    <source>
        <dbReference type="ARBA" id="ARBA00022519"/>
    </source>
</evidence>
<name>A0A381TBV4_9ZZZZ</name>
<evidence type="ECO:0000313" key="9">
    <source>
        <dbReference type="EMBL" id="SVA13590.1"/>
    </source>
</evidence>
<protein>
    <recommendedName>
        <fullName evidence="8">TRAP C4-dicarboxylate transport system permease DctM subunit domain-containing protein</fullName>
    </recommendedName>
</protein>
<feature type="transmembrane region" description="Helical" evidence="7">
    <location>
        <begin position="271"/>
        <end position="293"/>
    </location>
</feature>
<keyword evidence="4 7" id="KW-0812">Transmembrane</keyword>
<dbReference type="Pfam" id="PF06808">
    <property type="entry name" value="DctM"/>
    <property type="match status" value="1"/>
</dbReference>
<feature type="transmembrane region" description="Helical" evidence="7">
    <location>
        <begin position="133"/>
        <end position="156"/>
    </location>
</feature>
<proteinExistence type="predicted"/>
<feature type="transmembrane region" description="Helical" evidence="7">
    <location>
        <begin position="212"/>
        <end position="234"/>
    </location>
</feature>
<organism evidence="9">
    <name type="scientific">marine metagenome</name>
    <dbReference type="NCBI Taxonomy" id="408172"/>
    <lineage>
        <taxon>unclassified sequences</taxon>
        <taxon>metagenomes</taxon>
        <taxon>ecological metagenomes</taxon>
    </lineage>
</organism>
<keyword evidence="2" id="KW-1003">Cell membrane</keyword>
<evidence type="ECO:0000256" key="4">
    <source>
        <dbReference type="ARBA" id="ARBA00022692"/>
    </source>
</evidence>
<evidence type="ECO:0000256" key="2">
    <source>
        <dbReference type="ARBA" id="ARBA00022475"/>
    </source>
</evidence>
<evidence type="ECO:0000256" key="6">
    <source>
        <dbReference type="ARBA" id="ARBA00023136"/>
    </source>
</evidence>
<evidence type="ECO:0000256" key="5">
    <source>
        <dbReference type="ARBA" id="ARBA00022989"/>
    </source>
</evidence>
<keyword evidence="5 7" id="KW-1133">Transmembrane helix</keyword>
<feature type="transmembrane region" description="Helical" evidence="7">
    <location>
        <begin position="346"/>
        <end position="366"/>
    </location>
</feature>
<dbReference type="GO" id="GO:0005886">
    <property type="term" value="C:plasma membrane"/>
    <property type="evidence" value="ECO:0007669"/>
    <property type="project" value="UniProtKB-SubCell"/>
</dbReference>
<dbReference type="EMBL" id="UINC01004339">
    <property type="protein sequence ID" value="SVA13590.1"/>
    <property type="molecule type" value="Genomic_DNA"/>
</dbReference>
<dbReference type="PANTHER" id="PTHR33362:SF3">
    <property type="entry name" value="SIALIC ACID TRAP TRANSPORTER PERMEASE PROTEIN SIAT"/>
    <property type="match status" value="1"/>
</dbReference>
<accession>A0A381TBV4</accession>
<dbReference type="InterPro" id="IPR004681">
    <property type="entry name" value="TRAP_DctM"/>
</dbReference>
<dbReference type="NCBIfam" id="TIGR00786">
    <property type="entry name" value="dctM"/>
    <property type="match status" value="1"/>
</dbReference>
<feature type="transmembrane region" description="Helical" evidence="7">
    <location>
        <begin position="76"/>
        <end position="94"/>
    </location>
</feature>
<comment type="subcellular location">
    <subcellularLocation>
        <location evidence="1">Cell inner membrane</location>
        <topology evidence="1">Multi-pass membrane protein</topology>
    </subcellularLocation>
</comment>
<feature type="transmembrane region" description="Helical" evidence="7">
    <location>
        <begin position="313"/>
        <end position="339"/>
    </location>
</feature>
<gene>
    <name evidence="9" type="ORF">METZ01_LOCUS66444</name>
</gene>
<sequence length="425" mass="45684">MIVLLCSLFIFLAIGVPIAYSLGLSTTLYFLIFNNELLQVMPQILFAGMDSYTLIALPLFILMGQLMNESQITSKLIDYCLIFVGKIRGGLGLVNVISSMLFGGISGSSVSDTASIGSILIPEMKNRGYPEDYAAGLTVASSTMGMIIPPSIPMVLFAVTAQESVGRLFLGGVLPGILVGMLQLLITVWISKKNSYPRENRTISLKIILKMTVKYSYILFMPFFVVGSVIFGIATATESAALGVFYALIIGGFLIKSLSLKKINSALKSSVLTSAKIMIIIAFSKIFIWVLAYERIPDELSEMITGLGLQPTSMLLLFIIIILIAGTFIDVSPAILLFTPVFLPSIVDMGISPILFGVVLVIGLAVGACTPPVGNCLNVCSIITGLSIGRIFKGAAPFLVANIITLLLIVIFPNIVVWLPKIIMD</sequence>
<evidence type="ECO:0000256" key="1">
    <source>
        <dbReference type="ARBA" id="ARBA00004429"/>
    </source>
</evidence>
<dbReference type="InterPro" id="IPR010656">
    <property type="entry name" value="DctM"/>
</dbReference>
<evidence type="ECO:0000259" key="8">
    <source>
        <dbReference type="Pfam" id="PF06808"/>
    </source>
</evidence>
<dbReference type="PANTHER" id="PTHR33362">
    <property type="entry name" value="SIALIC ACID TRAP TRANSPORTER PERMEASE PROTEIN SIAT-RELATED"/>
    <property type="match status" value="1"/>
</dbReference>
<dbReference type="PIRSF" id="PIRSF006066">
    <property type="entry name" value="HI0050"/>
    <property type="match status" value="1"/>
</dbReference>
<feature type="transmembrane region" description="Helical" evidence="7">
    <location>
        <begin position="45"/>
        <end position="64"/>
    </location>
</feature>
<dbReference type="AlphaFoldDB" id="A0A381TBV4"/>
<reference evidence="9" key="1">
    <citation type="submission" date="2018-05" db="EMBL/GenBank/DDBJ databases">
        <authorList>
            <person name="Lanie J.A."/>
            <person name="Ng W.-L."/>
            <person name="Kazmierczak K.M."/>
            <person name="Andrzejewski T.M."/>
            <person name="Davidsen T.M."/>
            <person name="Wayne K.J."/>
            <person name="Tettelin H."/>
            <person name="Glass J.I."/>
            <person name="Rusch D."/>
            <person name="Podicherti R."/>
            <person name="Tsui H.-C.T."/>
            <person name="Winkler M.E."/>
        </authorList>
    </citation>
    <scope>NUCLEOTIDE SEQUENCE</scope>
</reference>
<keyword evidence="3" id="KW-0997">Cell inner membrane</keyword>
<feature type="transmembrane region" description="Helical" evidence="7">
    <location>
        <begin position="168"/>
        <end position="191"/>
    </location>
</feature>